<comment type="cofactor">
    <cofactor evidence="2">
        <name>Ca(2+)</name>
        <dbReference type="ChEBI" id="CHEBI:29108"/>
    </cofactor>
</comment>
<keyword evidence="12 19" id="KW-0326">Glycosidase</keyword>
<feature type="active site" description="Proton donor" evidence="13">
    <location>
        <position position="255"/>
    </location>
</feature>
<dbReference type="PRINTS" id="PR00110">
    <property type="entry name" value="ALPHAAMYLASE"/>
</dbReference>
<evidence type="ECO:0000256" key="14">
    <source>
        <dbReference type="PIRSR" id="PIRSR001024-2"/>
    </source>
</evidence>
<sequence length="497" mass="53231">MHLPLFQITQATSLLLTASSFFPIAAAKTAAEWRELSIYQVLTDRFATTDGTSPTCGITDYCGGTWKGIENKLDYIQGMGFDAVWISPVVHNIDGETPAGYAYHGYWADNPYTLNDHFGTTDDLKSLSDALHGRGMSLMVDIVVNHFGSIQDSSSVDYSAYPSPFNDASAFHSPCAIDYKDQASIENCWVVTTPAPALPDVNTEGAAIYGALVDSVVDLVSNYNIDGIRLDTAKHVPLEALTQFQEAIGVFVTGEALDGDSAYVSEYQGPLNSAINYPLWYPLIKAFMGGSFDELSAMISTEATAFSDVNALTNFLDNHDQPRIASVAGDDEVRDKNAVTFLMFTSGIPMVYYGFEQRFSGAADPDNRETLWTSGYDTTTALYQHIAKLHEIRGVASNVTDKATYFSSNVAVLGTSTAYMAIERGPIVAVVSNVGAAGTSDGFDVTGSKFASGDSVADLLDCATTATVGDSGAFTSPSNNGEARIWIQAENKGSLCA</sequence>
<feature type="binding site" evidence="15">
    <location>
        <position position="200"/>
    </location>
    <ligand>
        <name>Ca(2+)</name>
        <dbReference type="ChEBI" id="CHEBI:29108"/>
        <label>1</label>
    </ligand>
</feature>
<evidence type="ECO:0000256" key="6">
    <source>
        <dbReference type="ARBA" id="ARBA00022729"/>
    </source>
</evidence>
<feature type="disulfide bond" evidence="16">
    <location>
        <begin position="175"/>
        <end position="188"/>
    </location>
</feature>
<protein>
    <recommendedName>
        <fullName evidence="4 19">Alpha-amylase</fullName>
        <ecNumber evidence="4 19">3.2.1.1</ecNumber>
    </recommendedName>
</protein>
<feature type="binding site" evidence="15">
    <location>
        <position position="235"/>
    </location>
    <ligand>
        <name>Ca(2+)</name>
        <dbReference type="ChEBI" id="CHEBI:29108"/>
        <label>1</label>
    </ligand>
</feature>
<feature type="binding site" evidence="17">
    <location>
        <position position="146"/>
    </location>
    <ligand>
        <name>substrate</name>
    </ligand>
</feature>
<dbReference type="PANTHER" id="PTHR10357:SF215">
    <property type="entry name" value="ALPHA-AMYLASE 1"/>
    <property type="match status" value="1"/>
</dbReference>
<dbReference type="SMART" id="SM00642">
    <property type="entry name" value="Aamy"/>
    <property type="match status" value="1"/>
</dbReference>
<dbReference type="GO" id="GO:0005509">
    <property type="term" value="F:calcium ion binding"/>
    <property type="evidence" value="ECO:0007669"/>
    <property type="project" value="InterPro"/>
</dbReference>
<feature type="binding site" evidence="17">
    <location>
        <position position="229"/>
    </location>
    <ligand>
        <name>substrate</name>
    </ligand>
</feature>
<dbReference type="InterPro" id="IPR013777">
    <property type="entry name" value="A-amylase-like"/>
</dbReference>
<dbReference type="EMBL" id="KJ093844">
    <property type="protein sequence ID" value="AHN65136.1"/>
    <property type="molecule type" value="mRNA"/>
</dbReference>
<dbReference type="InterPro" id="IPR013780">
    <property type="entry name" value="Glyco_hydro_b"/>
</dbReference>
<comment type="catalytic activity">
    <reaction evidence="1 19">
        <text>Endohydrolysis of (1-&gt;4)-alpha-D-glucosidic linkages in polysaccharides containing three or more (1-&gt;4)-alpha-linked D-glucose units.</text>
        <dbReference type="EC" id="3.2.1.1"/>
    </reaction>
</comment>
<keyword evidence="8 15" id="KW-0106">Calcium</keyword>
<keyword evidence="7 19" id="KW-0378">Hydrolase</keyword>
<feature type="signal peptide" evidence="20">
    <location>
        <begin position="1"/>
        <end position="27"/>
    </location>
</feature>
<feature type="disulfide bond" evidence="16">
    <location>
        <begin position="56"/>
        <end position="62"/>
    </location>
</feature>
<dbReference type="PIRSF" id="PIRSF001024">
    <property type="entry name" value="Alph-amyl_fung"/>
    <property type="match status" value="1"/>
</dbReference>
<feature type="binding site" evidence="15">
    <location>
        <position position="255"/>
    </location>
    <ligand>
        <name>Ca(2+)</name>
        <dbReference type="ChEBI" id="CHEBI:29108"/>
        <label>2</label>
    </ligand>
</feature>
<evidence type="ECO:0000256" key="5">
    <source>
        <dbReference type="ARBA" id="ARBA00022723"/>
    </source>
</evidence>
<feature type="domain" description="Glycosyl hydrolase family 13 catalytic" evidence="21">
    <location>
        <begin position="40"/>
        <end position="393"/>
    </location>
</feature>
<evidence type="ECO:0000256" key="15">
    <source>
        <dbReference type="PIRSR" id="PIRSR001024-3"/>
    </source>
</evidence>
<dbReference type="SUPFAM" id="SSF51011">
    <property type="entry name" value="Glycosyl hydrolase domain"/>
    <property type="match status" value="1"/>
</dbReference>
<organism evidence="22">
    <name type="scientific">Pseudogymnoascus pannorum</name>
    <dbReference type="NCBI Taxonomy" id="79858"/>
    <lineage>
        <taxon>Eukaryota</taxon>
        <taxon>Fungi</taxon>
        <taxon>Dikarya</taxon>
        <taxon>Ascomycota</taxon>
        <taxon>Pezizomycotina</taxon>
        <taxon>Leotiomycetes</taxon>
        <taxon>Thelebolales</taxon>
        <taxon>Thelebolaceae</taxon>
        <taxon>Pseudogymnoascus</taxon>
    </lineage>
</organism>
<feature type="chain" id="PRO_5004950317" description="Alpha-amylase" evidence="20">
    <location>
        <begin position="28"/>
        <end position="497"/>
    </location>
</feature>
<dbReference type="Gene3D" id="2.60.40.1180">
    <property type="entry name" value="Golgi alpha-mannosidase II"/>
    <property type="match status" value="1"/>
</dbReference>
<dbReference type="AlphaFoldDB" id="X2JI35"/>
<evidence type="ECO:0000256" key="18">
    <source>
        <dbReference type="RuleBase" id="RU003615"/>
    </source>
</evidence>
<evidence type="ECO:0000256" key="17">
    <source>
        <dbReference type="PIRSR" id="PIRSR001024-5"/>
    </source>
</evidence>
<proteinExistence type="evidence at transcript level"/>
<evidence type="ECO:0000256" key="4">
    <source>
        <dbReference type="ARBA" id="ARBA00012595"/>
    </source>
</evidence>
<evidence type="ECO:0000256" key="10">
    <source>
        <dbReference type="ARBA" id="ARBA00023180"/>
    </source>
</evidence>
<evidence type="ECO:0000256" key="2">
    <source>
        <dbReference type="ARBA" id="ARBA00001913"/>
    </source>
</evidence>
<dbReference type="CDD" id="cd11319">
    <property type="entry name" value="AmyAc_euk_AmyA"/>
    <property type="match status" value="1"/>
</dbReference>
<dbReference type="Pfam" id="PF00128">
    <property type="entry name" value="Alpha-amylase"/>
    <property type="match status" value="1"/>
</dbReference>
<feature type="binding site" evidence="15">
    <location>
        <position position="186"/>
    </location>
    <ligand>
        <name>Ca(2+)</name>
        <dbReference type="ChEBI" id="CHEBI:29108"/>
        <label>1</label>
    </ligand>
</feature>
<feature type="site" description="Transition state stabilizer" evidence="14">
    <location>
        <position position="320"/>
    </location>
</feature>
<dbReference type="InterPro" id="IPR006046">
    <property type="entry name" value="Alpha_amylase"/>
</dbReference>
<evidence type="ECO:0000256" key="8">
    <source>
        <dbReference type="ARBA" id="ARBA00022837"/>
    </source>
</evidence>
<keyword evidence="9 16" id="KW-1015">Disulfide bond</keyword>
<evidence type="ECO:0000256" key="1">
    <source>
        <dbReference type="ARBA" id="ARBA00000548"/>
    </source>
</evidence>
<evidence type="ECO:0000256" key="7">
    <source>
        <dbReference type="ARBA" id="ARBA00022801"/>
    </source>
</evidence>
<evidence type="ECO:0000256" key="20">
    <source>
        <dbReference type="SAM" id="SignalP"/>
    </source>
</evidence>
<feature type="binding site" evidence="17">
    <location>
        <position position="368"/>
    </location>
    <ligand>
        <name>substrate</name>
    </ligand>
</feature>
<dbReference type="Pfam" id="PF09260">
    <property type="entry name" value="A_amylase_dom_C"/>
    <property type="match status" value="1"/>
</dbReference>
<evidence type="ECO:0000256" key="19">
    <source>
        <dbReference type="RuleBase" id="RU361134"/>
    </source>
</evidence>
<feature type="binding site" evidence="17">
    <location>
        <position position="320"/>
    </location>
    <ligand>
        <name>substrate</name>
    </ligand>
</feature>
<evidence type="ECO:0000256" key="13">
    <source>
        <dbReference type="PIRSR" id="PIRSR001024-1"/>
    </source>
</evidence>
<evidence type="ECO:0000256" key="11">
    <source>
        <dbReference type="ARBA" id="ARBA00023277"/>
    </source>
</evidence>
<dbReference type="FunFam" id="3.20.20.80:FF:000120">
    <property type="entry name" value="Alpha-amylase A"/>
    <property type="match status" value="1"/>
</dbReference>
<evidence type="ECO:0000256" key="16">
    <source>
        <dbReference type="PIRSR" id="PIRSR001024-4"/>
    </source>
</evidence>
<gene>
    <name evidence="22" type="primary">A2</name>
</gene>
<dbReference type="InterPro" id="IPR006047">
    <property type="entry name" value="GH13_cat_dom"/>
</dbReference>
<evidence type="ECO:0000259" key="21">
    <source>
        <dbReference type="SMART" id="SM00642"/>
    </source>
</evidence>
<feature type="binding site" evidence="15">
    <location>
        <position position="231"/>
    </location>
    <ligand>
        <name>Ca(2+)</name>
        <dbReference type="ChEBI" id="CHEBI:29108"/>
        <label>2</label>
    </ligand>
</feature>
<evidence type="ECO:0000256" key="9">
    <source>
        <dbReference type="ARBA" id="ARBA00023157"/>
    </source>
</evidence>
<keyword evidence="10" id="KW-0325">Glycoprotein</keyword>
<accession>X2JI35</accession>
<dbReference type="InterPro" id="IPR017853">
    <property type="entry name" value="GH"/>
</dbReference>
<evidence type="ECO:0000256" key="12">
    <source>
        <dbReference type="ARBA" id="ARBA00023295"/>
    </source>
</evidence>
<name>X2JI35_9PEZI</name>
<evidence type="ECO:0000256" key="3">
    <source>
        <dbReference type="ARBA" id="ARBA00008061"/>
    </source>
</evidence>
<dbReference type="GO" id="GO:0016052">
    <property type="term" value="P:carbohydrate catabolic process"/>
    <property type="evidence" value="ECO:0007669"/>
    <property type="project" value="InterPro"/>
</dbReference>
<dbReference type="EC" id="3.2.1.1" evidence="4 19"/>
<feature type="binding site" evidence="17">
    <location>
        <position position="259"/>
    </location>
    <ligand>
        <name>substrate</name>
    </ligand>
</feature>
<dbReference type="InterPro" id="IPR015340">
    <property type="entry name" value="A_amylase_C_dom"/>
</dbReference>
<feature type="binding site" evidence="15">
    <location>
        <position position="145"/>
    </location>
    <ligand>
        <name>Ca(2+)</name>
        <dbReference type="ChEBI" id="CHEBI:29108"/>
        <label>1</label>
    </ligand>
</feature>
<evidence type="ECO:0000313" key="22">
    <source>
        <dbReference type="EMBL" id="AHN65136.1"/>
    </source>
</evidence>
<dbReference type="PANTHER" id="PTHR10357">
    <property type="entry name" value="ALPHA-AMYLASE FAMILY MEMBER"/>
    <property type="match status" value="1"/>
</dbReference>
<reference evidence="22" key="1">
    <citation type="submission" date="2014-01" db="EMBL/GenBank/DDBJ databases">
        <title>Development of a different Aspergillus uracil deficient transformation system for expressing two novel fugal cold-adapted alpha-amylase genes cloned from Antarctic strain Geomyces pannorum.</title>
        <authorList>
            <person name="Mao Y.Z."/>
            <person name="Gao B."/>
            <person name="Wei D.Z."/>
        </authorList>
    </citation>
    <scope>NUCLEOTIDE SEQUENCE</scope>
    <source>
        <strain evidence="22">R1-2</strain>
    </source>
</reference>
<keyword evidence="11 19" id="KW-0119">Carbohydrate metabolism</keyword>
<comment type="similarity">
    <text evidence="3 18">Belongs to the glycosyl hydrolase 13 family.</text>
</comment>
<keyword evidence="6 20" id="KW-0732">Signal</keyword>
<keyword evidence="5 15" id="KW-0479">Metal-binding</keyword>
<dbReference type="GO" id="GO:0004556">
    <property type="term" value="F:alpha-amylase activity"/>
    <property type="evidence" value="ECO:0007669"/>
    <property type="project" value="UniProtKB-UniRule"/>
</dbReference>
<feature type="active site" description="Nucleophile" evidence="13">
    <location>
        <position position="231"/>
    </location>
</feature>
<dbReference type="SUPFAM" id="SSF51445">
    <property type="entry name" value="(Trans)glycosidases"/>
    <property type="match status" value="1"/>
</dbReference>
<dbReference type="Gene3D" id="3.20.20.80">
    <property type="entry name" value="Glycosidases"/>
    <property type="match status" value="1"/>
</dbReference>
<feature type="binding site" evidence="17">
    <location>
        <position position="107"/>
    </location>
    <ligand>
        <name>substrate</name>
    </ligand>
</feature>